<keyword evidence="4 7" id="KW-0812">Transmembrane</keyword>
<feature type="transmembrane region" description="Helical" evidence="7">
    <location>
        <begin position="133"/>
        <end position="152"/>
    </location>
</feature>
<dbReference type="PANTHER" id="PTHR43386">
    <property type="entry name" value="OLIGOPEPTIDE TRANSPORT SYSTEM PERMEASE PROTEIN APPC"/>
    <property type="match status" value="1"/>
</dbReference>
<name>A0A8J2YRJ7_9PROT</name>
<dbReference type="Proteomes" id="UP000646365">
    <property type="component" value="Unassembled WGS sequence"/>
</dbReference>
<keyword evidence="6 7" id="KW-0472">Membrane</keyword>
<feature type="transmembrane region" description="Helical" evidence="7">
    <location>
        <begin position="276"/>
        <end position="297"/>
    </location>
</feature>
<dbReference type="InterPro" id="IPR035906">
    <property type="entry name" value="MetI-like_sf"/>
</dbReference>
<accession>A0A8J2YRJ7</accession>
<dbReference type="InterPro" id="IPR000515">
    <property type="entry name" value="MetI-like"/>
</dbReference>
<dbReference type="InterPro" id="IPR025966">
    <property type="entry name" value="OppC_N"/>
</dbReference>
<evidence type="ECO:0000256" key="4">
    <source>
        <dbReference type="ARBA" id="ARBA00022692"/>
    </source>
</evidence>
<feature type="transmembrane region" description="Helical" evidence="7">
    <location>
        <begin position="229"/>
        <end position="255"/>
    </location>
</feature>
<reference evidence="9" key="2">
    <citation type="submission" date="2020-09" db="EMBL/GenBank/DDBJ databases">
        <authorList>
            <person name="Sun Q."/>
            <person name="Zhou Y."/>
        </authorList>
    </citation>
    <scope>NUCLEOTIDE SEQUENCE</scope>
    <source>
        <strain evidence="9">CGMCC 1.15725</strain>
    </source>
</reference>
<dbReference type="EMBL" id="BMJQ01000003">
    <property type="protein sequence ID" value="GGF10104.1"/>
    <property type="molecule type" value="Genomic_DNA"/>
</dbReference>
<dbReference type="RefSeq" id="WP_189044076.1">
    <property type="nucleotide sequence ID" value="NZ_BMJQ01000003.1"/>
</dbReference>
<protein>
    <submittedName>
        <fullName evidence="9">Peptide ABC transporter permease</fullName>
    </submittedName>
</protein>
<comment type="similarity">
    <text evidence="7">Belongs to the binding-protein-dependent transport system permease family.</text>
</comment>
<keyword evidence="3" id="KW-1003">Cell membrane</keyword>
<dbReference type="Gene3D" id="1.10.3720.10">
    <property type="entry name" value="MetI-like"/>
    <property type="match status" value="1"/>
</dbReference>
<dbReference type="GO" id="GO:0055085">
    <property type="term" value="P:transmembrane transport"/>
    <property type="evidence" value="ECO:0007669"/>
    <property type="project" value="InterPro"/>
</dbReference>
<keyword evidence="2 7" id="KW-0813">Transport</keyword>
<evidence type="ECO:0000256" key="7">
    <source>
        <dbReference type="RuleBase" id="RU363032"/>
    </source>
</evidence>
<keyword evidence="5 7" id="KW-1133">Transmembrane helix</keyword>
<reference evidence="9" key="1">
    <citation type="journal article" date="2014" name="Int. J. Syst. Evol. Microbiol.">
        <title>Complete genome sequence of Corynebacterium casei LMG S-19264T (=DSM 44701T), isolated from a smear-ripened cheese.</title>
        <authorList>
            <consortium name="US DOE Joint Genome Institute (JGI-PGF)"/>
            <person name="Walter F."/>
            <person name="Albersmeier A."/>
            <person name="Kalinowski J."/>
            <person name="Ruckert C."/>
        </authorList>
    </citation>
    <scope>NUCLEOTIDE SEQUENCE</scope>
    <source>
        <strain evidence="9">CGMCC 1.15725</strain>
    </source>
</reference>
<evidence type="ECO:0000256" key="3">
    <source>
        <dbReference type="ARBA" id="ARBA00022475"/>
    </source>
</evidence>
<dbReference type="SUPFAM" id="SSF161098">
    <property type="entry name" value="MetI-like"/>
    <property type="match status" value="1"/>
</dbReference>
<feature type="transmembrane region" description="Helical" evidence="7">
    <location>
        <begin position="202"/>
        <end position="223"/>
    </location>
</feature>
<comment type="caution">
    <text evidence="9">The sequence shown here is derived from an EMBL/GenBank/DDBJ whole genome shotgun (WGS) entry which is preliminary data.</text>
</comment>
<dbReference type="GO" id="GO:0005886">
    <property type="term" value="C:plasma membrane"/>
    <property type="evidence" value="ECO:0007669"/>
    <property type="project" value="UniProtKB-SubCell"/>
</dbReference>
<evidence type="ECO:0000256" key="6">
    <source>
        <dbReference type="ARBA" id="ARBA00023136"/>
    </source>
</evidence>
<sequence>MTALDTPAPMIEAAQSVWKLRWKRFRGHRAGMASLALLVLLVLFTLAAGPLAHWRGIDPDATDLLSRYDPPSADHWLGTDDAGRDELLRLMFGGQISLLVGLLATVVGGLVGLAIGIWAGYFGGRLDALLMRFTDGMIALPLLPLLIVFGAIDLTKLGFSSEFAHSGAAGFWRVVVIIAVVDWTQMARLVRAATLSLKERDFVLAAQASGAGPLYVMATHILPNVATPIIVAGTLTVGRVILLESVLSFLGFGIVPPTPSWGNMLNNAQELVTTAPSLAVYPGLFIFVTVIAVNFIGDGLQHAFDPRSTR</sequence>
<proteinExistence type="inferred from homology"/>
<feature type="transmembrane region" description="Helical" evidence="7">
    <location>
        <begin position="96"/>
        <end position="121"/>
    </location>
</feature>
<evidence type="ECO:0000259" key="8">
    <source>
        <dbReference type="PROSITE" id="PS50928"/>
    </source>
</evidence>
<comment type="subcellular location">
    <subcellularLocation>
        <location evidence="1 7">Cell membrane</location>
        <topology evidence="1 7">Multi-pass membrane protein</topology>
    </subcellularLocation>
</comment>
<dbReference type="Pfam" id="PF12911">
    <property type="entry name" value="OppC_N"/>
    <property type="match status" value="1"/>
</dbReference>
<gene>
    <name evidence="9" type="ORF">GCM10011611_14580</name>
</gene>
<evidence type="ECO:0000313" key="10">
    <source>
        <dbReference type="Proteomes" id="UP000646365"/>
    </source>
</evidence>
<evidence type="ECO:0000256" key="1">
    <source>
        <dbReference type="ARBA" id="ARBA00004651"/>
    </source>
</evidence>
<organism evidence="9 10">
    <name type="scientific">Aliidongia dinghuensis</name>
    <dbReference type="NCBI Taxonomy" id="1867774"/>
    <lineage>
        <taxon>Bacteria</taxon>
        <taxon>Pseudomonadati</taxon>
        <taxon>Pseudomonadota</taxon>
        <taxon>Alphaproteobacteria</taxon>
        <taxon>Rhodospirillales</taxon>
        <taxon>Dongiaceae</taxon>
        <taxon>Aliidongia</taxon>
    </lineage>
</organism>
<evidence type="ECO:0000313" key="9">
    <source>
        <dbReference type="EMBL" id="GGF10104.1"/>
    </source>
</evidence>
<evidence type="ECO:0000256" key="2">
    <source>
        <dbReference type="ARBA" id="ARBA00022448"/>
    </source>
</evidence>
<dbReference type="Pfam" id="PF00528">
    <property type="entry name" value="BPD_transp_1"/>
    <property type="match status" value="1"/>
</dbReference>
<dbReference type="InterPro" id="IPR050366">
    <property type="entry name" value="BP-dependent_transpt_permease"/>
</dbReference>
<dbReference type="AlphaFoldDB" id="A0A8J2YRJ7"/>
<dbReference type="PANTHER" id="PTHR43386:SF23">
    <property type="entry name" value="ABC TRANSPORTER"/>
    <property type="match status" value="1"/>
</dbReference>
<keyword evidence="10" id="KW-1185">Reference proteome</keyword>
<evidence type="ECO:0000256" key="5">
    <source>
        <dbReference type="ARBA" id="ARBA00022989"/>
    </source>
</evidence>
<feature type="transmembrane region" description="Helical" evidence="7">
    <location>
        <begin position="30"/>
        <end position="52"/>
    </location>
</feature>
<dbReference type="CDD" id="cd06261">
    <property type="entry name" value="TM_PBP2"/>
    <property type="match status" value="1"/>
</dbReference>
<dbReference type="PROSITE" id="PS50928">
    <property type="entry name" value="ABC_TM1"/>
    <property type="match status" value="1"/>
</dbReference>
<feature type="domain" description="ABC transmembrane type-1" evidence="8">
    <location>
        <begin position="94"/>
        <end position="297"/>
    </location>
</feature>